<keyword evidence="9" id="KW-1185">Reference proteome</keyword>
<dbReference type="OrthoDB" id="5915312at2759"/>
<dbReference type="InterPro" id="IPR008271">
    <property type="entry name" value="Ser/Thr_kinase_AS"/>
</dbReference>
<evidence type="ECO:0000256" key="4">
    <source>
        <dbReference type="ARBA" id="ARBA00022840"/>
    </source>
</evidence>
<evidence type="ECO:0000256" key="3">
    <source>
        <dbReference type="ARBA" id="ARBA00022777"/>
    </source>
</evidence>
<proteinExistence type="inferred from homology"/>
<dbReference type="PROSITE" id="PS00108">
    <property type="entry name" value="PROTEIN_KINASE_ST"/>
    <property type="match status" value="1"/>
</dbReference>
<dbReference type="Gene3D" id="1.10.510.10">
    <property type="entry name" value="Transferase(Phosphotransferase) domain 1"/>
    <property type="match status" value="1"/>
</dbReference>
<keyword evidence="2" id="KW-0547">Nucleotide-binding</keyword>
<dbReference type="InterPro" id="IPR000719">
    <property type="entry name" value="Prot_kinase_dom"/>
</dbReference>
<dbReference type="InterPro" id="IPR036621">
    <property type="entry name" value="Anticodon-bd_dom_sf"/>
</dbReference>
<evidence type="ECO:0000256" key="5">
    <source>
        <dbReference type="ARBA" id="ARBA00037982"/>
    </source>
</evidence>
<feature type="domain" description="Protein kinase" evidence="7">
    <location>
        <begin position="1"/>
        <end position="270"/>
    </location>
</feature>
<gene>
    <name evidence="8" type="ORF">ANCCAN_26202</name>
</gene>
<dbReference type="Pfam" id="PF13393">
    <property type="entry name" value="tRNA-synt_His"/>
    <property type="match status" value="1"/>
</dbReference>
<dbReference type="Gene3D" id="3.40.50.800">
    <property type="entry name" value="Anticodon-binding domain"/>
    <property type="match status" value="1"/>
</dbReference>
<dbReference type="GO" id="GO:0005829">
    <property type="term" value="C:cytosol"/>
    <property type="evidence" value="ECO:0007669"/>
    <property type="project" value="TreeGrafter"/>
</dbReference>
<dbReference type="InterPro" id="IPR050339">
    <property type="entry name" value="CC_SR_Kinase"/>
</dbReference>
<comment type="similarity">
    <text evidence="5">Belongs to the protein kinase superfamily. Ser/Thr protein kinase family. GCN2 subfamily.</text>
</comment>
<dbReference type="PROSITE" id="PS50011">
    <property type="entry name" value="PROTEIN_KINASE_DOM"/>
    <property type="match status" value="1"/>
</dbReference>
<evidence type="ECO:0000256" key="6">
    <source>
        <dbReference type="SAM" id="MobiDB-lite"/>
    </source>
</evidence>
<keyword evidence="1" id="KW-0808">Transferase</keyword>
<dbReference type="SUPFAM" id="SSF56112">
    <property type="entry name" value="Protein kinase-like (PK-like)"/>
    <property type="match status" value="1"/>
</dbReference>
<dbReference type="SMART" id="SM00220">
    <property type="entry name" value="S_TKc"/>
    <property type="match status" value="1"/>
</dbReference>
<name>A0A368FAX5_ANCCA</name>
<accession>A0A368FAX5</accession>
<dbReference type="PANTHER" id="PTHR11042">
    <property type="entry name" value="EUKARYOTIC TRANSLATION INITIATION FACTOR 2-ALPHA KINASE EIF2-ALPHA KINASE -RELATED"/>
    <property type="match status" value="1"/>
</dbReference>
<evidence type="ECO:0000259" key="7">
    <source>
        <dbReference type="PROSITE" id="PS50011"/>
    </source>
</evidence>
<dbReference type="GO" id="GO:0005634">
    <property type="term" value="C:nucleus"/>
    <property type="evidence" value="ECO:0007669"/>
    <property type="project" value="TreeGrafter"/>
</dbReference>
<dbReference type="GO" id="GO:1990625">
    <property type="term" value="P:negative regulation of cytoplasmic translational initiation in response to stress"/>
    <property type="evidence" value="ECO:0007669"/>
    <property type="project" value="TreeGrafter"/>
</dbReference>
<dbReference type="PANTHER" id="PTHR11042:SF136">
    <property type="entry name" value="EIF-2-ALPHA KINASE GCN2"/>
    <property type="match status" value="1"/>
</dbReference>
<protein>
    <submittedName>
        <fullName evidence="8">Kinase domain protein</fullName>
    </submittedName>
</protein>
<dbReference type="Pfam" id="PF00069">
    <property type="entry name" value="Pkinase"/>
    <property type="match status" value="1"/>
</dbReference>
<keyword evidence="3 8" id="KW-0418">Kinase</keyword>
<reference evidence="8 9" key="1">
    <citation type="submission" date="2014-10" db="EMBL/GenBank/DDBJ databases">
        <title>Draft genome of the hookworm Ancylostoma caninum.</title>
        <authorList>
            <person name="Mitreva M."/>
        </authorList>
    </citation>
    <scope>NUCLEOTIDE SEQUENCE [LARGE SCALE GENOMIC DNA]</scope>
    <source>
        <strain evidence="8 9">Baltimore</strain>
    </source>
</reference>
<dbReference type="STRING" id="29170.A0A368FAX5"/>
<feature type="compositionally biased region" description="Polar residues" evidence="6">
    <location>
        <begin position="17"/>
        <end position="34"/>
    </location>
</feature>
<dbReference type="SUPFAM" id="SSF55681">
    <property type="entry name" value="Class II aaRS and biotin synthetases"/>
    <property type="match status" value="1"/>
</dbReference>
<evidence type="ECO:0000256" key="1">
    <source>
        <dbReference type="ARBA" id="ARBA00022679"/>
    </source>
</evidence>
<dbReference type="InterPro" id="IPR011009">
    <property type="entry name" value="Kinase-like_dom_sf"/>
</dbReference>
<dbReference type="EMBL" id="JOJR01003095">
    <property type="protein sequence ID" value="RCN28060.1"/>
    <property type="molecule type" value="Genomic_DNA"/>
</dbReference>
<comment type="caution">
    <text evidence="8">The sequence shown here is derived from an EMBL/GenBank/DDBJ whole genome shotgun (WGS) entry which is preliminary data.</text>
</comment>
<dbReference type="GO" id="GO:0004694">
    <property type="term" value="F:eukaryotic translation initiation factor 2alpha kinase activity"/>
    <property type="evidence" value="ECO:0007669"/>
    <property type="project" value="TreeGrafter"/>
</dbReference>
<dbReference type="AlphaFoldDB" id="A0A368FAX5"/>
<sequence>MLSPYQPERAEEKSVLFENTSSVSGTPDTSANQHVESESDFSPVKEQELSSILSSPRSPGFPLRVLYIQMEYCDGGTLRNHIDDGHLLGNPRNIWKLFSEILSGLDYVHRQGMIHRDIKPMNILLDIEGHIKIGDFGLATKDLLLKQTAAIPCASESQEQALTKDIGTETYMAPELFDEKNTEPYTSKIDVYSTGVVFFEMVFRPIPMGMGRVTVINELKNSLTFPDDFGEGFSAVQAKHVKHLIKWMLDPVADKRPTIEELLRDDHIPLVDDEDKQFKRIFTQALKNRNRTYHWMLDAISKEEHPAARTYCFDQDICKEKFACARDGYIDRLRDDLSSIFRIHAFVPFNTHLLVPKSQNALESIKSMRSKPAVLVDSHGYAVMLPMDLRQNFTRFCARNSINRMKRYVFERVFATNDKGVHPSEVWECSIDTVGLATCASTLTADLLTLVTEIASKILSGYKCTLRIGHLNLIDAVFKQVGISTEKKAKVLQALQNGDYAHTPTPKIIESLAKQVGEKNARRLLAALPRESSLSVFKEKCKTILRSKNEKVRESAIVAISEMEQVTELLTHVEIIFDGSIVYRPTTFMDGIVFSLSCTVPYLKRSGTTDVVVLIGGRYDSLLRNELHPQDIRPTHALCLVGLSLSLNVLADIKQKFCEEKPSECDALVCSYSEPLLVEKFELAKLLRDAGLRTDIMHEPVSAVPEILEHCLRSNIESLLIVFSKEEVLVTNNGVDHGKPSVSLPSPATFANCLTVYATPERPALNTKRKIENQIRVGLAGTFGQFSSSEKITVIITCLPIDLIKSVTSSLNRNMISEEITRVFDILCKTSGKSKEDMEILYDQMMKIFAVERKFRPAIILYRLQDAFFQVIS</sequence>
<evidence type="ECO:0000313" key="8">
    <source>
        <dbReference type="EMBL" id="RCN28060.1"/>
    </source>
</evidence>
<evidence type="ECO:0000313" key="9">
    <source>
        <dbReference type="Proteomes" id="UP000252519"/>
    </source>
</evidence>
<dbReference type="GO" id="GO:0005524">
    <property type="term" value="F:ATP binding"/>
    <property type="evidence" value="ECO:0007669"/>
    <property type="project" value="UniProtKB-KW"/>
</dbReference>
<organism evidence="8 9">
    <name type="scientific">Ancylostoma caninum</name>
    <name type="common">Dog hookworm</name>
    <dbReference type="NCBI Taxonomy" id="29170"/>
    <lineage>
        <taxon>Eukaryota</taxon>
        <taxon>Metazoa</taxon>
        <taxon>Ecdysozoa</taxon>
        <taxon>Nematoda</taxon>
        <taxon>Chromadorea</taxon>
        <taxon>Rhabditida</taxon>
        <taxon>Rhabditina</taxon>
        <taxon>Rhabditomorpha</taxon>
        <taxon>Strongyloidea</taxon>
        <taxon>Ancylostomatidae</taxon>
        <taxon>Ancylostomatinae</taxon>
        <taxon>Ancylostoma</taxon>
    </lineage>
</organism>
<dbReference type="Proteomes" id="UP000252519">
    <property type="component" value="Unassembled WGS sequence"/>
</dbReference>
<evidence type="ECO:0000256" key="2">
    <source>
        <dbReference type="ARBA" id="ARBA00022741"/>
    </source>
</evidence>
<keyword evidence="4" id="KW-0067">ATP-binding</keyword>
<dbReference type="InterPro" id="IPR041715">
    <property type="entry name" value="HisRS-like_core"/>
</dbReference>
<dbReference type="InterPro" id="IPR045864">
    <property type="entry name" value="aa-tRNA-synth_II/BPL/LPL"/>
</dbReference>
<dbReference type="Gene3D" id="3.30.930.10">
    <property type="entry name" value="Bira Bifunctional Protein, Domain 2"/>
    <property type="match status" value="1"/>
</dbReference>
<feature type="region of interest" description="Disordered" evidence="6">
    <location>
        <begin position="1"/>
        <end position="43"/>
    </location>
</feature>